<dbReference type="Proteomes" id="UP000779809">
    <property type="component" value="Unassembled WGS sequence"/>
</dbReference>
<dbReference type="EMBL" id="JACPNR010000009">
    <property type="protein sequence ID" value="MBI2678438.1"/>
    <property type="molecule type" value="Genomic_DNA"/>
</dbReference>
<evidence type="ECO:0000256" key="6">
    <source>
        <dbReference type="ARBA" id="ARBA00022605"/>
    </source>
</evidence>
<keyword evidence="6 13" id="KW-0028">Amino-acid biosynthesis</keyword>
<dbReference type="NCBIfam" id="TIGR01139">
    <property type="entry name" value="cysK"/>
    <property type="match status" value="1"/>
</dbReference>
<dbReference type="GO" id="GO:0004124">
    <property type="term" value="F:cysteine synthase activity"/>
    <property type="evidence" value="ECO:0007669"/>
    <property type="project" value="UniProtKB-UniRule"/>
</dbReference>
<dbReference type="InterPro" id="IPR001216">
    <property type="entry name" value="P-phosphate_BS"/>
</dbReference>
<evidence type="ECO:0000256" key="12">
    <source>
        <dbReference type="PIRSR" id="PIRSR605856-51"/>
    </source>
</evidence>
<comment type="caution">
    <text evidence="15">The sequence shown here is derived from an EMBL/GenBank/DDBJ whole genome shotgun (WGS) entry which is preliminary data.</text>
</comment>
<dbReference type="InterPro" id="IPR050214">
    <property type="entry name" value="Cys_Synth/Cystath_Beta-Synth"/>
</dbReference>
<feature type="binding site" evidence="11">
    <location>
        <position position="265"/>
    </location>
    <ligand>
        <name>pyridoxal 5'-phosphate</name>
        <dbReference type="ChEBI" id="CHEBI:597326"/>
    </ligand>
</feature>
<evidence type="ECO:0000256" key="3">
    <source>
        <dbReference type="ARBA" id="ARBA00007103"/>
    </source>
</evidence>
<evidence type="ECO:0000256" key="8">
    <source>
        <dbReference type="ARBA" id="ARBA00022898"/>
    </source>
</evidence>
<dbReference type="PANTHER" id="PTHR10314">
    <property type="entry name" value="CYSTATHIONINE BETA-SYNTHASE"/>
    <property type="match status" value="1"/>
</dbReference>
<gene>
    <name evidence="15" type="primary">cysK</name>
    <name evidence="15" type="ORF">HYX28_06625</name>
</gene>
<dbReference type="Gene3D" id="3.40.50.1100">
    <property type="match status" value="2"/>
</dbReference>
<evidence type="ECO:0000256" key="10">
    <source>
        <dbReference type="ARBA" id="ARBA00047931"/>
    </source>
</evidence>
<dbReference type="InterPro" id="IPR005859">
    <property type="entry name" value="CysK"/>
</dbReference>
<dbReference type="Pfam" id="PF00291">
    <property type="entry name" value="PALP"/>
    <property type="match status" value="1"/>
</dbReference>
<evidence type="ECO:0000256" key="4">
    <source>
        <dbReference type="ARBA" id="ARBA00012681"/>
    </source>
</evidence>
<evidence type="ECO:0000256" key="7">
    <source>
        <dbReference type="ARBA" id="ARBA00022679"/>
    </source>
</evidence>
<keyword evidence="7 13" id="KW-0808">Transferase</keyword>
<comment type="catalytic activity">
    <reaction evidence="10 13">
        <text>O-acetyl-L-serine + hydrogen sulfide = L-cysteine + acetate</text>
        <dbReference type="Rhea" id="RHEA:14829"/>
        <dbReference type="ChEBI" id="CHEBI:29919"/>
        <dbReference type="ChEBI" id="CHEBI:30089"/>
        <dbReference type="ChEBI" id="CHEBI:35235"/>
        <dbReference type="ChEBI" id="CHEBI:58340"/>
        <dbReference type="EC" id="2.5.1.47"/>
    </reaction>
</comment>
<dbReference type="CDD" id="cd01561">
    <property type="entry name" value="CBS_like"/>
    <property type="match status" value="1"/>
</dbReference>
<feature type="domain" description="Tryptophan synthase beta chain-like PALP" evidence="14">
    <location>
        <begin position="7"/>
        <end position="292"/>
    </location>
</feature>
<dbReference type="AlphaFoldDB" id="A0A932A963"/>
<dbReference type="GO" id="GO:0006535">
    <property type="term" value="P:cysteine biosynthetic process from serine"/>
    <property type="evidence" value="ECO:0007669"/>
    <property type="project" value="UniProtKB-UniRule"/>
</dbReference>
<evidence type="ECO:0000259" key="14">
    <source>
        <dbReference type="Pfam" id="PF00291"/>
    </source>
</evidence>
<evidence type="ECO:0000313" key="16">
    <source>
        <dbReference type="Proteomes" id="UP000779809"/>
    </source>
</evidence>
<organism evidence="15 16">
    <name type="scientific">Candidatus Korobacter versatilis</name>
    <dbReference type="NCBI Taxonomy" id="658062"/>
    <lineage>
        <taxon>Bacteria</taxon>
        <taxon>Pseudomonadati</taxon>
        <taxon>Acidobacteriota</taxon>
        <taxon>Terriglobia</taxon>
        <taxon>Terriglobales</taxon>
        <taxon>Candidatus Korobacteraceae</taxon>
        <taxon>Candidatus Korobacter</taxon>
    </lineage>
</organism>
<dbReference type="FunFam" id="3.40.50.1100:FF:000118">
    <property type="entry name" value="Related to CYS4-cystathionine beta-synthase"/>
    <property type="match status" value="1"/>
</dbReference>
<keyword evidence="8 11" id="KW-0663">Pyridoxal phosphate</keyword>
<dbReference type="NCBIfam" id="TIGR01136">
    <property type="entry name" value="cysKM"/>
    <property type="match status" value="1"/>
</dbReference>
<accession>A0A932A963</accession>
<proteinExistence type="inferred from homology"/>
<dbReference type="InterPro" id="IPR005856">
    <property type="entry name" value="Cys_synth"/>
</dbReference>
<evidence type="ECO:0000256" key="9">
    <source>
        <dbReference type="ARBA" id="ARBA00023192"/>
    </source>
</evidence>
<feature type="binding site" evidence="11">
    <location>
        <position position="74"/>
    </location>
    <ligand>
        <name>pyridoxal 5'-phosphate</name>
        <dbReference type="ChEBI" id="CHEBI:597326"/>
    </ligand>
</feature>
<evidence type="ECO:0000313" key="15">
    <source>
        <dbReference type="EMBL" id="MBI2678438.1"/>
    </source>
</evidence>
<feature type="modified residue" description="N6-(pyridoxal phosphate)lysine" evidence="12">
    <location>
        <position position="44"/>
    </location>
</feature>
<evidence type="ECO:0000256" key="2">
    <source>
        <dbReference type="ARBA" id="ARBA00004962"/>
    </source>
</evidence>
<dbReference type="PROSITE" id="PS00901">
    <property type="entry name" value="CYS_SYNTHASE"/>
    <property type="match status" value="1"/>
</dbReference>
<name>A0A932A963_9BACT</name>
<evidence type="ECO:0000256" key="13">
    <source>
        <dbReference type="RuleBase" id="RU003985"/>
    </source>
</evidence>
<dbReference type="InterPro" id="IPR036052">
    <property type="entry name" value="TrpB-like_PALP_sf"/>
</dbReference>
<comment type="cofactor">
    <cofactor evidence="1 11 13">
        <name>pyridoxal 5'-phosphate</name>
        <dbReference type="ChEBI" id="CHEBI:597326"/>
    </cofactor>
</comment>
<dbReference type="InterPro" id="IPR001926">
    <property type="entry name" value="TrpB-like_PALP"/>
</dbReference>
<sequence>MRVAENITELVGATPILHLRRLVPAGAADVYAKLEYMNPGGSVKDRAAIGMIEEAERSGKLKPGGTIVEATAGNTGVGLALIGVNKGYKVVFFVPQRFSMEKIKIMEALGAKVVRTPDAEGMQGAIARAKQHAAETPNAFVALQFENPANPAFHYRTTAAEIFDQMEGRIDAVVVGVGTGGTFSGVARYMKERLKGVRCIAVETEGSVLGGGPPGEHKVEGIGASFMPKSFDRALADEIIMVTDVDAFQMVKDLAGKEGVLGGSSAGANAFAAVQVAKRLGAGKRVVTVIPDLAERYMSKKIFEGGV</sequence>
<reference evidence="15" key="1">
    <citation type="submission" date="2020-07" db="EMBL/GenBank/DDBJ databases">
        <title>Huge and variable diversity of episymbiotic CPR bacteria and DPANN archaea in groundwater ecosystems.</title>
        <authorList>
            <person name="He C.Y."/>
            <person name="Keren R."/>
            <person name="Whittaker M."/>
            <person name="Farag I.F."/>
            <person name="Doudna J."/>
            <person name="Cate J.H.D."/>
            <person name="Banfield J.F."/>
        </authorList>
    </citation>
    <scope>NUCLEOTIDE SEQUENCE</scope>
    <source>
        <strain evidence="15">NC_groundwater_580_Pr5_B-0.1um_64_19</strain>
    </source>
</reference>
<keyword evidence="9 13" id="KW-0198">Cysteine biosynthesis</keyword>
<comment type="similarity">
    <text evidence="3 13">Belongs to the cysteine synthase/cystathionine beta-synthase family.</text>
</comment>
<dbReference type="EC" id="2.5.1.47" evidence="4 13"/>
<protein>
    <recommendedName>
        <fullName evidence="5 13">Cysteine synthase</fullName>
        <ecNumber evidence="4 13">2.5.1.47</ecNumber>
    </recommendedName>
</protein>
<comment type="pathway">
    <text evidence="2">Amino-acid biosynthesis; L-cysteine biosynthesis; L-cysteine from L-serine: step 2/2.</text>
</comment>
<dbReference type="SUPFAM" id="SSF53686">
    <property type="entry name" value="Tryptophan synthase beta subunit-like PLP-dependent enzymes"/>
    <property type="match status" value="1"/>
</dbReference>
<evidence type="ECO:0000256" key="5">
    <source>
        <dbReference type="ARBA" id="ARBA00019371"/>
    </source>
</evidence>
<evidence type="ECO:0000256" key="11">
    <source>
        <dbReference type="PIRSR" id="PIRSR605856-50"/>
    </source>
</evidence>
<feature type="binding site" evidence="11">
    <location>
        <begin position="178"/>
        <end position="182"/>
    </location>
    <ligand>
        <name>pyridoxal 5'-phosphate</name>
        <dbReference type="ChEBI" id="CHEBI:597326"/>
    </ligand>
</feature>
<evidence type="ECO:0000256" key="1">
    <source>
        <dbReference type="ARBA" id="ARBA00001933"/>
    </source>
</evidence>
<dbReference type="FunFam" id="3.40.50.1100:FF:000016">
    <property type="entry name" value="Cysteine synthase A"/>
    <property type="match status" value="1"/>
</dbReference>